<dbReference type="PANTHER" id="PTHR48418">
    <property type="entry name" value="TRNA WYBUTOSINE-SYNTHESIZING PROTEIN 3"/>
    <property type="match status" value="1"/>
</dbReference>
<keyword evidence="15" id="KW-1185">Reference proteome</keyword>
<evidence type="ECO:0000256" key="8">
    <source>
        <dbReference type="ARBA" id="ARBA00022694"/>
    </source>
</evidence>
<feature type="compositionally biased region" description="Polar residues" evidence="12">
    <location>
        <begin position="66"/>
        <end position="79"/>
    </location>
</feature>
<evidence type="ECO:0000256" key="3">
    <source>
        <dbReference type="ARBA" id="ARBA00012750"/>
    </source>
</evidence>
<keyword evidence="6" id="KW-0808">Transferase</keyword>
<feature type="region of interest" description="Disordered" evidence="12">
    <location>
        <begin position="61"/>
        <end position="125"/>
    </location>
</feature>
<sequence length="131" mass="15088">MFAVRSTHSLEVPLSHDGKPLVDGEYIHFLTQIAKQKMEQNLRRIHRFFQNLQAALSTERLHIPDSASTQEFQDSQQKQKTNRGGGQGTNEQNQLHVYKRRQRRQQHESDSCPGDGDSNLPDLDDCLDLFT</sequence>
<evidence type="ECO:0000259" key="13">
    <source>
        <dbReference type="Pfam" id="PF02676"/>
    </source>
</evidence>
<name>A0ABU7E5Q0_9TELE</name>
<evidence type="ECO:0000256" key="9">
    <source>
        <dbReference type="ARBA" id="ARBA00025378"/>
    </source>
</evidence>
<evidence type="ECO:0000256" key="5">
    <source>
        <dbReference type="ARBA" id="ARBA00022603"/>
    </source>
</evidence>
<keyword evidence="5" id="KW-0489">Methyltransferase</keyword>
<comment type="caution">
    <text evidence="14">The sequence shown here is derived from an EMBL/GenBank/DDBJ whole genome shotgun (WGS) entry which is preliminary data.</text>
</comment>
<keyword evidence="8" id="KW-0819">tRNA processing</keyword>
<dbReference type="PANTHER" id="PTHR48418:SF1">
    <property type="entry name" value="TRNA WYBUTOSINE-SYNTHESIZING PROTEIN 3"/>
    <property type="match status" value="1"/>
</dbReference>
<protein>
    <recommendedName>
        <fullName evidence="4">tRNA wybutosine-synthesizing protein 3 homolog</fullName>
        <ecNumber evidence="3">2.1.1.282</ecNumber>
    </recommendedName>
    <alternativeName>
        <fullName evidence="10">tRNA(Phe) 7-((3-amino-3-carboxypropyl)-4-demethylwyosine(37)-N(4))-methyltransferase</fullName>
    </alternativeName>
</protein>
<evidence type="ECO:0000256" key="4">
    <source>
        <dbReference type="ARBA" id="ARBA00016536"/>
    </source>
</evidence>
<comment type="pathway">
    <text evidence="1">tRNA modification; wybutosine-tRNA(Phe) biosynthesis.</text>
</comment>
<evidence type="ECO:0000256" key="2">
    <source>
        <dbReference type="ARBA" id="ARBA00008569"/>
    </source>
</evidence>
<comment type="function">
    <text evidence="9">Probable S-adenosyl-L-methionine-dependent methyltransferase that acts as a component of the wybutosine biosynthesis pathway. Wybutosine is a hyper modified guanosine with a tricyclic base found at the 3'-position adjacent to the anticodon of eukaryotic phenylalanine tRNA.</text>
</comment>
<evidence type="ECO:0000313" key="14">
    <source>
        <dbReference type="EMBL" id="MED6282572.1"/>
    </source>
</evidence>
<comment type="similarity">
    <text evidence="2">Belongs to the TYW3 family.</text>
</comment>
<evidence type="ECO:0000256" key="1">
    <source>
        <dbReference type="ARBA" id="ARBA00004797"/>
    </source>
</evidence>
<dbReference type="Gene3D" id="3.30.1960.10">
    <property type="entry name" value="tRNA wybutosine-synthesizing-like"/>
    <property type="match status" value="1"/>
</dbReference>
<dbReference type="InterPro" id="IPR003827">
    <property type="entry name" value="tRNA_yW-synthesising"/>
</dbReference>
<dbReference type="EMBL" id="JAHUTJ010048423">
    <property type="protein sequence ID" value="MED6282572.1"/>
    <property type="molecule type" value="Genomic_DNA"/>
</dbReference>
<gene>
    <name evidence="14" type="ORF">CHARACLAT_033538</name>
</gene>
<accession>A0ABU7E5Q0</accession>
<feature type="domain" description="tRNA wybutosine-synthesizing protein" evidence="13">
    <location>
        <begin position="1"/>
        <end position="53"/>
    </location>
</feature>
<evidence type="ECO:0000256" key="11">
    <source>
        <dbReference type="ARBA" id="ARBA00049202"/>
    </source>
</evidence>
<dbReference type="Pfam" id="PF02676">
    <property type="entry name" value="TYW3"/>
    <property type="match status" value="1"/>
</dbReference>
<keyword evidence="7" id="KW-0949">S-adenosyl-L-methionine</keyword>
<dbReference type="InterPro" id="IPR036602">
    <property type="entry name" value="tRNA_yW-synthesising-like_sf"/>
</dbReference>
<reference evidence="14 15" key="1">
    <citation type="submission" date="2021-06" db="EMBL/GenBank/DDBJ databases">
        <authorList>
            <person name="Palmer J.M."/>
        </authorList>
    </citation>
    <scope>NUCLEOTIDE SEQUENCE [LARGE SCALE GENOMIC DNA]</scope>
    <source>
        <strain evidence="14 15">CL_MEX2019</strain>
        <tissue evidence="14">Muscle</tissue>
    </source>
</reference>
<proteinExistence type="inferred from homology"/>
<evidence type="ECO:0000256" key="10">
    <source>
        <dbReference type="ARBA" id="ARBA00030554"/>
    </source>
</evidence>
<evidence type="ECO:0000313" key="15">
    <source>
        <dbReference type="Proteomes" id="UP001352852"/>
    </source>
</evidence>
<dbReference type="Proteomes" id="UP001352852">
    <property type="component" value="Unassembled WGS sequence"/>
</dbReference>
<evidence type="ECO:0000256" key="6">
    <source>
        <dbReference type="ARBA" id="ARBA00022679"/>
    </source>
</evidence>
<organism evidence="14 15">
    <name type="scientific">Characodon lateralis</name>
    <dbReference type="NCBI Taxonomy" id="208331"/>
    <lineage>
        <taxon>Eukaryota</taxon>
        <taxon>Metazoa</taxon>
        <taxon>Chordata</taxon>
        <taxon>Craniata</taxon>
        <taxon>Vertebrata</taxon>
        <taxon>Euteleostomi</taxon>
        <taxon>Actinopterygii</taxon>
        <taxon>Neopterygii</taxon>
        <taxon>Teleostei</taxon>
        <taxon>Neoteleostei</taxon>
        <taxon>Acanthomorphata</taxon>
        <taxon>Ovalentaria</taxon>
        <taxon>Atherinomorphae</taxon>
        <taxon>Cyprinodontiformes</taxon>
        <taxon>Goodeidae</taxon>
        <taxon>Characodon</taxon>
    </lineage>
</organism>
<comment type="catalytic activity">
    <reaction evidence="11">
        <text>4-demethyl-7-[(3S)-3-amino-3-carboxypropyl]wyosine(37) in tRNA(Phe) + S-adenosyl-L-methionine = 7-[(3S)-3-amino-3-carboxypropyl]wyosine(37) in tRNA(Phe) + S-adenosyl-L-homocysteine + H(+)</text>
        <dbReference type="Rhea" id="RHEA:36635"/>
        <dbReference type="Rhea" id="RHEA-COMP:10378"/>
        <dbReference type="Rhea" id="RHEA-COMP:10379"/>
        <dbReference type="ChEBI" id="CHEBI:15378"/>
        <dbReference type="ChEBI" id="CHEBI:57856"/>
        <dbReference type="ChEBI" id="CHEBI:59789"/>
        <dbReference type="ChEBI" id="CHEBI:73543"/>
        <dbReference type="ChEBI" id="CHEBI:73550"/>
        <dbReference type="EC" id="2.1.1.282"/>
    </reaction>
</comment>
<evidence type="ECO:0000256" key="12">
    <source>
        <dbReference type="SAM" id="MobiDB-lite"/>
    </source>
</evidence>
<dbReference type="SUPFAM" id="SSF111278">
    <property type="entry name" value="SSo0622-like"/>
    <property type="match status" value="1"/>
</dbReference>
<evidence type="ECO:0000256" key="7">
    <source>
        <dbReference type="ARBA" id="ARBA00022691"/>
    </source>
</evidence>
<dbReference type="EC" id="2.1.1.282" evidence="3"/>